<dbReference type="InterPro" id="IPR013763">
    <property type="entry name" value="Cyclin-like_dom"/>
</dbReference>
<keyword evidence="4" id="KW-0805">Transcription regulation</keyword>
<evidence type="ECO:0000256" key="6">
    <source>
        <dbReference type="ARBA" id="ARBA00053882"/>
    </source>
</evidence>
<dbReference type="SMART" id="SM00385">
    <property type="entry name" value="CYCLIN"/>
    <property type="match status" value="2"/>
</dbReference>
<dbReference type="PRINTS" id="PR00685">
    <property type="entry name" value="TIFACTORIIB"/>
</dbReference>
<dbReference type="Pfam" id="PF00382">
    <property type="entry name" value="TFIIB"/>
    <property type="match status" value="2"/>
</dbReference>
<dbReference type="PANTHER" id="PTHR11618:SF13">
    <property type="entry name" value="TRANSCRIPTION INITIATION FACTOR IIB"/>
    <property type="match status" value="1"/>
</dbReference>
<proteinExistence type="inferred from homology"/>
<dbReference type="AlphaFoldDB" id="A0A847U6S7"/>
<evidence type="ECO:0000256" key="2">
    <source>
        <dbReference type="ARBA" id="ARBA00013932"/>
    </source>
</evidence>
<evidence type="ECO:0000256" key="5">
    <source>
        <dbReference type="ARBA" id="ARBA00023163"/>
    </source>
</evidence>
<dbReference type="RefSeq" id="WP_121538005.1">
    <property type="nucleotide sequence ID" value="NZ_WOWA01000005.1"/>
</dbReference>
<dbReference type="EMBL" id="WOWA01000005">
    <property type="protein sequence ID" value="NLV13982.1"/>
    <property type="molecule type" value="Genomic_DNA"/>
</dbReference>
<evidence type="ECO:0000259" key="7">
    <source>
        <dbReference type="SMART" id="SM00385"/>
    </source>
</evidence>
<dbReference type="CDD" id="cd20550">
    <property type="entry name" value="CYCLIN_TFIIB_archaea_like_rpt2"/>
    <property type="match status" value="1"/>
</dbReference>
<protein>
    <recommendedName>
        <fullName evidence="2">Transcription initiation factor IIB</fullName>
    </recommendedName>
</protein>
<evidence type="ECO:0000256" key="3">
    <source>
        <dbReference type="ARBA" id="ARBA00022737"/>
    </source>
</evidence>
<dbReference type="GO" id="GO:0070897">
    <property type="term" value="P:transcription preinitiation complex assembly"/>
    <property type="evidence" value="ECO:0007669"/>
    <property type="project" value="InterPro"/>
</dbReference>
<dbReference type="InterPro" id="IPR000812">
    <property type="entry name" value="TFIIB"/>
</dbReference>
<evidence type="ECO:0000256" key="4">
    <source>
        <dbReference type="ARBA" id="ARBA00023015"/>
    </source>
</evidence>
<comment type="function">
    <text evidence="6">Stabilizes TBP binding to an archaeal box-A promoter. Also responsible for recruiting RNA polymerase II to the pre-initiation complex (DNA-TBP-TFIIB).</text>
</comment>
<keyword evidence="3" id="KW-0677">Repeat</keyword>
<sequence>MTDSNTHSRRMDDNSATNFDDQILHRRIKTAERGSETLPVAKAEINRLCAELSLDDSIETVAQAIYRRSLQTDVIQNRTIAEVATATVYASCRIERRAISLTEVASAAATGKKHASRVYSEISRELSLNTGPTDPKDFVPRFCDELDLSKKTEEKAIEILEETMDKGLHSGKSPSAFAAASVYATALLCNEARTQTEVAAVAMVSENTIRTRYQEQIHAMGITEDE</sequence>
<evidence type="ECO:0000256" key="1">
    <source>
        <dbReference type="ARBA" id="ARBA00010857"/>
    </source>
</evidence>
<dbReference type="FunFam" id="1.10.472.10:FF:000023">
    <property type="entry name" value="Transcription initiation factor IIB"/>
    <property type="match status" value="1"/>
</dbReference>
<dbReference type="PANTHER" id="PTHR11618">
    <property type="entry name" value="TRANSCRIPTION INITIATION FACTOR IIB-RELATED"/>
    <property type="match status" value="1"/>
</dbReference>
<feature type="domain" description="Cyclin-like" evidence="7">
    <location>
        <begin position="137"/>
        <end position="218"/>
    </location>
</feature>
<dbReference type="GO" id="GO:0097550">
    <property type="term" value="C:transcription preinitiation complex"/>
    <property type="evidence" value="ECO:0007669"/>
    <property type="project" value="TreeGrafter"/>
</dbReference>
<evidence type="ECO:0000313" key="9">
    <source>
        <dbReference type="Proteomes" id="UP000641625"/>
    </source>
</evidence>
<dbReference type="InterPro" id="IPR013150">
    <property type="entry name" value="TFIIB_cyclin"/>
</dbReference>
<accession>A0A847U6S7</accession>
<organism evidence="8 9">
    <name type="scientific">Haloarcula argentinensis</name>
    <dbReference type="NCBI Taxonomy" id="43776"/>
    <lineage>
        <taxon>Archaea</taxon>
        <taxon>Methanobacteriati</taxon>
        <taxon>Methanobacteriota</taxon>
        <taxon>Stenosarchaea group</taxon>
        <taxon>Halobacteria</taxon>
        <taxon>Halobacteriales</taxon>
        <taxon>Haloarculaceae</taxon>
        <taxon>Haloarcula</taxon>
    </lineage>
</organism>
<comment type="similarity">
    <text evidence="1">Belongs to the TFIIB family.</text>
</comment>
<gene>
    <name evidence="8" type="ORF">GOC77_11975</name>
</gene>
<reference evidence="8" key="1">
    <citation type="submission" date="2019-12" db="EMBL/GenBank/DDBJ databases">
        <title>Whole genome sequencing of Haloarcula argentinensis strain pws5.</title>
        <authorList>
            <person name="Verma D.K."/>
            <person name="Gopal K."/>
            <person name="Prasad E.S."/>
        </authorList>
    </citation>
    <scope>NUCLEOTIDE SEQUENCE</scope>
    <source>
        <strain evidence="8">Pws5</strain>
    </source>
</reference>
<keyword evidence="5" id="KW-0804">Transcription</keyword>
<comment type="caution">
    <text evidence="8">The sequence shown here is derived from an EMBL/GenBank/DDBJ whole genome shotgun (WGS) entry which is preliminary data.</text>
</comment>
<name>A0A847U6S7_HALAR</name>
<dbReference type="SUPFAM" id="SSF47954">
    <property type="entry name" value="Cyclin-like"/>
    <property type="match status" value="2"/>
</dbReference>
<feature type="domain" description="Cyclin-like" evidence="7">
    <location>
        <begin position="43"/>
        <end position="124"/>
    </location>
</feature>
<dbReference type="Proteomes" id="UP000641625">
    <property type="component" value="Unassembled WGS sequence"/>
</dbReference>
<dbReference type="InterPro" id="IPR036915">
    <property type="entry name" value="Cyclin-like_sf"/>
</dbReference>
<dbReference type="Gene3D" id="1.10.472.10">
    <property type="entry name" value="Cyclin-like"/>
    <property type="match status" value="2"/>
</dbReference>
<evidence type="ECO:0000313" key="8">
    <source>
        <dbReference type="EMBL" id="NLV13982.1"/>
    </source>
</evidence>
<dbReference type="GO" id="GO:0017025">
    <property type="term" value="F:TBP-class protein binding"/>
    <property type="evidence" value="ECO:0007669"/>
    <property type="project" value="InterPro"/>
</dbReference>